<name>A0A4R2KKH1_9RHOB</name>
<feature type="transmembrane region" description="Helical" evidence="8">
    <location>
        <begin position="166"/>
        <end position="186"/>
    </location>
</feature>
<dbReference type="EMBL" id="SLWW01000001">
    <property type="protein sequence ID" value="TCO74163.1"/>
    <property type="molecule type" value="Genomic_DNA"/>
</dbReference>
<feature type="transmembrane region" description="Helical" evidence="8">
    <location>
        <begin position="265"/>
        <end position="290"/>
    </location>
</feature>
<gene>
    <name evidence="10" type="ORF">EV655_101324</name>
</gene>
<feature type="transmembrane region" description="Helical" evidence="8">
    <location>
        <begin position="545"/>
        <end position="565"/>
    </location>
</feature>
<dbReference type="PANTHER" id="PTHR43357:SF3">
    <property type="entry name" value="FE(3+)-TRANSPORT SYSTEM PERMEASE PROTEIN FBPB 2"/>
    <property type="match status" value="1"/>
</dbReference>
<feature type="transmembrane region" description="Helical" evidence="8">
    <location>
        <begin position="437"/>
        <end position="454"/>
    </location>
</feature>
<comment type="subcellular location">
    <subcellularLocation>
        <location evidence="1">Cell inner membrane</location>
        <topology evidence="1">Multi-pass membrane protein</topology>
    </subcellularLocation>
    <subcellularLocation>
        <location evidence="8">Cell membrane</location>
        <topology evidence="8">Multi-pass membrane protein</topology>
    </subcellularLocation>
</comment>
<keyword evidence="4" id="KW-0997">Cell inner membrane</keyword>
<feature type="transmembrane region" description="Helical" evidence="8">
    <location>
        <begin position="29"/>
        <end position="47"/>
    </location>
</feature>
<accession>A0A4R2KKH1</accession>
<evidence type="ECO:0000256" key="4">
    <source>
        <dbReference type="ARBA" id="ARBA00022519"/>
    </source>
</evidence>
<comment type="caution">
    <text evidence="10">The sequence shown here is derived from an EMBL/GenBank/DDBJ whole genome shotgun (WGS) entry which is preliminary data.</text>
</comment>
<keyword evidence="11" id="KW-1185">Reference proteome</keyword>
<dbReference type="Pfam" id="PF00528">
    <property type="entry name" value="BPD_transp_1"/>
    <property type="match status" value="2"/>
</dbReference>
<dbReference type="GO" id="GO:0005886">
    <property type="term" value="C:plasma membrane"/>
    <property type="evidence" value="ECO:0007669"/>
    <property type="project" value="UniProtKB-SubCell"/>
</dbReference>
<feature type="domain" description="ABC transmembrane type-1" evidence="9">
    <location>
        <begin position="371"/>
        <end position="565"/>
    </location>
</feature>
<evidence type="ECO:0000313" key="10">
    <source>
        <dbReference type="EMBL" id="TCO74163.1"/>
    </source>
</evidence>
<evidence type="ECO:0000256" key="7">
    <source>
        <dbReference type="ARBA" id="ARBA00023136"/>
    </source>
</evidence>
<dbReference type="AlphaFoldDB" id="A0A4R2KKH1"/>
<dbReference type="GO" id="GO:0055085">
    <property type="term" value="P:transmembrane transport"/>
    <property type="evidence" value="ECO:0007669"/>
    <property type="project" value="InterPro"/>
</dbReference>
<proteinExistence type="inferred from homology"/>
<protein>
    <submittedName>
        <fullName evidence="10">Iron(III) transport system permease protein</fullName>
    </submittedName>
</protein>
<feature type="transmembrane region" description="Helical" evidence="8">
    <location>
        <begin position="409"/>
        <end position="431"/>
    </location>
</feature>
<evidence type="ECO:0000256" key="6">
    <source>
        <dbReference type="ARBA" id="ARBA00022989"/>
    </source>
</evidence>
<evidence type="ECO:0000313" key="11">
    <source>
        <dbReference type="Proteomes" id="UP000295142"/>
    </source>
</evidence>
<organism evidence="10 11">
    <name type="scientific">Rhodovulum euryhalinum</name>
    <dbReference type="NCBI Taxonomy" id="35805"/>
    <lineage>
        <taxon>Bacteria</taxon>
        <taxon>Pseudomonadati</taxon>
        <taxon>Pseudomonadota</taxon>
        <taxon>Alphaproteobacteria</taxon>
        <taxon>Rhodobacterales</taxon>
        <taxon>Paracoccaceae</taxon>
        <taxon>Rhodovulum</taxon>
    </lineage>
</organism>
<evidence type="ECO:0000256" key="1">
    <source>
        <dbReference type="ARBA" id="ARBA00004429"/>
    </source>
</evidence>
<evidence type="ECO:0000259" key="9">
    <source>
        <dbReference type="PROSITE" id="PS50928"/>
    </source>
</evidence>
<keyword evidence="7 8" id="KW-0472">Membrane</keyword>
<feature type="transmembrane region" description="Helical" evidence="8">
    <location>
        <begin position="83"/>
        <end position="106"/>
    </location>
</feature>
<dbReference type="PROSITE" id="PS50928">
    <property type="entry name" value="ABC_TM1"/>
    <property type="match status" value="2"/>
</dbReference>
<comment type="similarity">
    <text evidence="8">Belongs to the binding-protein-dependent transport system permease family.</text>
</comment>
<dbReference type="Gene3D" id="1.10.3720.10">
    <property type="entry name" value="MetI-like"/>
    <property type="match status" value="2"/>
</dbReference>
<feature type="transmembrane region" description="Helical" evidence="8">
    <location>
        <begin position="207"/>
        <end position="232"/>
    </location>
</feature>
<dbReference type="InterPro" id="IPR000515">
    <property type="entry name" value="MetI-like"/>
</dbReference>
<sequence>MPISSVAETAHNPAPPGARALLLRGGDHLIVALIASYVVLTGLWPLASLLAEAFGPDEAGRTLGLIREAFDSRAARRALVNTLWASAGAALVSVSLGTALALLLGLVRLPGRIALTFLALSPLLIPSQIMALAWIELFGSTSPILAPLGLAPPPGVRNPLYSGGGIVWLMGIEHMPLVFLAVRAGLIAIPADLVEAARIAGAGVPRILARVILPLCLPQVLAGAILAFAAAVGNFGVPALLGIPGRFTMLTTLIYQRLNGFGPQVLGQVAVLALALIAMAGAALALRAVLIRRLAVPVGRGQSFAGFEAGRWQWPAGIALWAALGLLTLAPIAALLATALVPALGVRLSLGTLTLANFADALTDPTIRRAFGNSLALSMAAALISAAVALPFAWFVAVRRHPLLRRLDLLADAPFVVPGTVLALAMILVFLPPLPGLNISIYGTATILLVAYLARFLPLVLRPLAGVAQALEPALDEAARIAGAGSARRILRIFAPLAAPSAVAGGVLIAMTAFNELTLSALLWSAGTETVGVMIFALQQEGNSTGAAAVSVLSLMLVLVLALAADRIVRNRAPGALPWRLADVPPAQAVST</sequence>
<keyword evidence="2 8" id="KW-0813">Transport</keyword>
<evidence type="ECO:0000256" key="5">
    <source>
        <dbReference type="ARBA" id="ARBA00022692"/>
    </source>
</evidence>
<evidence type="ECO:0000256" key="2">
    <source>
        <dbReference type="ARBA" id="ARBA00022448"/>
    </source>
</evidence>
<keyword evidence="3" id="KW-1003">Cell membrane</keyword>
<feature type="transmembrane region" description="Helical" evidence="8">
    <location>
        <begin position="113"/>
        <end position="135"/>
    </location>
</feature>
<evidence type="ECO:0000256" key="3">
    <source>
        <dbReference type="ARBA" id="ARBA00022475"/>
    </source>
</evidence>
<dbReference type="SUPFAM" id="SSF161098">
    <property type="entry name" value="MetI-like"/>
    <property type="match status" value="2"/>
</dbReference>
<dbReference type="PANTHER" id="PTHR43357">
    <property type="entry name" value="INNER MEMBRANE ABC TRANSPORTER PERMEASE PROTEIN YDCV"/>
    <property type="match status" value="1"/>
</dbReference>
<feature type="transmembrane region" description="Helical" evidence="8">
    <location>
        <begin position="318"/>
        <end position="341"/>
    </location>
</feature>
<keyword evidence="6 8" id="KW-1133">Transmembrane helix</keyword>
<dbReference type="CDD" id="cd06261">
    <property type="entry name" value="TM_PBP2"/>
    <property type="match status" value="2"/>
</dbReference>
<feature type="transmembrane region" description="Helical" evidence="8">
    <location>
        <begin position="375"/>
        <end position="397"/>
    </location>
</feature>
<keyword evidence="5 8" id="KW-0812">Transmembrane</keyword>
<evidence type="ECO:0000256" key="8">
    <source>
        <dbReference type="RuleBase" id="RU363032"/>
    </source>
</evidence>
<feature type="domain" description="ABC transmembrane type-1" evidence="9">
    <location>
        <begin position="79"/>
        <end position="287"/>
    </location>
</feature>
<reference evidence="10 11" key="1">
    <citation type="submission" date="2019-03" db="EMBL/GenBank/DDBJ databases">
        <title>Genomic Encyclopedia of Type Strains, Phase IV (KMG-IV): sequencing the most valuable type-strain genomes for metagenomic binning, comparative biology and taxonomic classification.</title>
        <authorList>
            <person name="Goeker M."/>
        </authorList>
    </citation>
    <scope>NUCLEOTIDE SEQUENCE [LARGE SCALE GENOMIC DNA]</scope>
    <source>
        <strain evidence="10 11">DSM 4868</strain>
    </source>
</reference>
<dbReference type="Proteomes" id="UP000295142">
    <property type="component" value="Unassembled WGS sequence"/>
</dbReference>
<dbReference type="InterPro" id="IPR035906">
    <property type="entry name" value="MetI-like_sf"/>
</dbReference>
<feature type="transmembrane region" description="Helical" evidence="8">
    <location>
        <begin position="490"/>
        <end position="511"/>
    </location>
</feature>